<evidence type="ECO:0008006" key="6">
    <source>
        <dbReference type="Google" id="ProtNLM"/>
    </source>
</evidence>
<dbReference type="InterPro" id="IPR032795">
    <property type="entry name" value="DUF3741-assoc"/>
</dbReference>
<feature type="region of interest" description="Disordered" evidence="1">
    <location>
        <begin position="281"/>
        <end position="302"/>
    </location>
</feature>
<accession>A0A4S4DZC0</accession>
<dbReference type="Pfam" id="PF14309">
    <property type="entry name" value="DUF4378"/>
    <property type="match status" value="1"/>
</dbReference>
<comment type="caution">
    <text evidence="4">The sequence shown here is derived from an EMBL/GenBank/DDBJ whole genome shotgun (WGS) entry which is preliminary data.</text>
</comment>
<feature type="compositionally biased region" description="Low complexity" evidence="1">
    <location>
        <begin position="690"/>
        <end position="705"/>
    </location>
</feature>
<evidence type="ECO:0000259" key="2">
    <source>
        <dbReference type="Pfam" id="PF14309"/>
    </source>
</evidence>
<evidence type="ECO:0000313" key="4">
    <source>
        <dbReference type="EMBL" id="THG08842.1"/>
    </source>
</evidence>
<feature type="domain" description="DUF4378" evidence="2">
    <location>
        <begin position="765"/>
        <end position="918"/>
    </location>
</feature>
<evidence type="ECO:0000313" key="5">
    <source>
        <dbReference type="Proteomes" id="UP000306102"/>
    </source>
</evidence>
<feature type="domain" description="DUF3741" evidence="3">
    <location>
        <begin position="113"/>
        <end position="144"/>
    </location>
</feature>
<protein>
    <recommendedName>
        <fullName evidence="6">DUF4378 domain-containing protein</fullName>
    </recommendedName>
</protein>
<reference evidence="4 5" key="1">
    <citation type="journal article" date="2018" name="Proc. Natl. Acad. Sci. U.S.A.">
        <title>Draft genome sequence of Camellia sinensis var. sinensis provides insights into the evolution of the tea genome and tea quality.</title>
        <authorList>
            <person name="Wei C."/>
            <person name="Yang H."/>
            <person name="Wang S."/>
            <person name="Zhao J."/>
            <person name="Liu C."/>
            <person name="Gao L."/>
            <person name="Xia E."/>
            <person name="Lu Y."/>
            <person name="Tai Y."/>
            <person name="She G."/>
            <person name="Sun J."/>
            <person name="Cao H."/>
            <person name="Tong W."/>
            <person name="Gao Q."/>
            <person name="Li Y."/>
            <person name="Deng W."/>
            <person name="Jiang X."/>
            <person name="Wang W."/>
            <person name="Chen Q."/>
            <person name="Zhang S."/>
            <person name="Li H."/>
            <person name="Wu J."/>
            <person name="Wang P."/>
            <person name="Li P."/>
            <person name="Shi C."/>
            <person name="Zheng F."/>
            <person name="Jian J."/>
            <person name="Huang B."/>
            <person name="Shan D."/>
            <person name="Shi M."/>
            <person name="Fang C."/>
            <person name="Yue Y."/>
            <person name="Li F."/>
            <person name="Li D."/>
            <person name="Wei S."/>
            <person name="Han B."/>
            <person name="Jiang C."/>
            <person name="Yin Y."/>
            <person name="Xia T."/>
            <person name="Zhang Z."/>
            <person name="Bennetzen J.L."/>
            <person name="Zhao S."/>
            <person name="Wan X."/>
        </authorList>
    </citation>
    <scope>NUCLEOTIDE SEQUENCE [LARGE SCALE GENOMIC DNA]</scope>
    <source>
        <strain evidence="5">cv. Shuchazao</strain>
        <tissue evidence="4">Leaf</tissue>
    </source>
</reference>
<dbReference type="AlphaFoldDB" id="A0A4S4DZC0"/>
<dbReference type="InterPro" id="IPR025486">
    <property type="entry name" value="DUF4378"/>
</dbReference>
<dbReference type="Proteomes" id="UP000306102">
    <property type="component" value="Unassembled WGS sequence"/>
</dbReference>
<proteinExistence type="predicted"/>
<sequence>MKLLEIKDNGDEGGSGNGSNSFRAFVILEVIRGIDEKMDIEKRASKGGFLQLFDWNVKSRKKLFSNKSELLEDSKQGKENVANSMILCPHLMEGHESGPGLSGKGSSDFNFASRVSGDEGYGTRAPGVVARLMGLDSLPNSNSSESCSTPFCDSPFVRGSHSQRSTSNFQMECHIVNEIPIDGNSRNHVKSRIQKTHNLPIERFQIETLPPKSAKSIPITHHRMLSPIKSPGFVPTNNVAYIMEAAAKIIEQGPPSTRKGKMPHFGSSSIPLRIRDLKERMESTPKASRRPKEPNSVSYMKGQHSERNQMFDASAGSLKDSSDNLKKKGKSVSLAIQAKVNVQRREEFTSSSIKGSINQKEGNEVKLGQFKKNQTNVQKVVQKRTSMGRTSDVLRQNNQKQNCVANKDRVASKASVSNQQNIKFALSSNGSIGPNKVKNSVVGSRKMNSVVKVSGKEHQSSKPKILSGKKQPVHKNINFQKIVAKNVVSDKDQTSVRCNVASDGCMSWDTVDRQSSMDVVSFTFTSPNKRSAPGLTSSAPLMEKNTHFCVDSSDDNDPNELKKLSSLGLNVIGGDALSVLLEQKLKELTCRVESSQCNLVEAGSAVCSALGLQDSLFTLNMINTVSPKHENSFQLNLHEDKSSRLYDIDCSSVDKLLKANQKCQGLEELEGHSSSSNNSGRGKELDCQYPSPVSSLEPSSSGGSCCSSDSKTSSITNGSNQFLLAKHLPVEVETELSDSASSMSGNDVTATTFSLIDFKRSCQWELEFITKTLCNAELILDDFVLGQVNNVMTPNLFDRLENQRTGFNEDVEQGCFKLGRKVLFDSVSECLELRCERFFGGSFKASVKWATLFQRKGWLAEELHKEISSWASMGDLMVDELVDKDMSCWHGRWVDFETEAFEEGVEIEKGILTSLVDELVVDLFFI</sequence>
<dbReference type="PANTHER" id="PTHR21726:SF57">
    <property type="entry name" value="SERINE-RICH ADHESIN FOR PLATELETS-LIKE PROTEIN"/>
    <property type="match status" value="1"/>
</dbReference>
<evidence type="ECO:0000259" key="3">
    <source>
        <dbReference type="Pfam" id="PF14383"/>
    </source>
</evidence>
<dbReference type="STRING" id="542762.A0A4S4DZC0"/>
<dbReference type="PANTHER" id="PTHR21726">
    <property type="entry name" value="PHOSPHATIDYLINOSITOL N-ACETYLGLUCOSAMINYLTRANSFERASE SUBUNIT P DOWN SYNDROME CRITICAL REGION PROTEIN 5 -RELATED"/>
    <property type="match status" value="1"/>
</dbReference>
<dbReference type="EMBL" id="SDRB02008998">
    <property type="protein sequence ID" value="THG08842.1"/>
    <property type="molecule type" value="Genomic_DNA"/>
</dbReference>
<organism evidence="4 5">
    <name type="scientific">Camellia sinensis var. sinensis</name>
    <name type="common">China tea</name>
    <dbReference type="NCBI Taxonomy" id="542762"/>
    <lineage>
        <taxon>Eukaryota</taxon>
        <taxon>Viridiplantae</taxon>
        <taxon>Streptophyta</taxon>
        <taxon>Embryophyta</taxon>
        <taxon>Tracheophyta</taxon>
        <taxon>Spermatophyta</taxon>
        <taxon>Magnoliopsida</taxon>
        <taxon>eudicotyledons</taxon>
        <taxon>Gunneridae</taxon>
        <taxon>Pentapetalae</taxon>
        <taxon>asterids</taxon>
        <taxon>Ericales</taxon>
        <taxon>Theaceae</taxon>
        <taxon>Camellia</taxon>
    </lineage>
</organism>
<keyword evidence="5" id="KW-1185">Reference proteome</keyword>
<evidence type="ECO:0000256" key="1">
    <source>
        <dbReference type="SAM" id="MobiDB-lite"/>
    </source>
</evidence>
<feature type="region of interest" description="Disordered" evidence="1">
    <location>
        <begin position="668"/>
        <end position="705"/>
    </location>
</feature>
<dbReference type="Pfam" id="PF14383">
    <property type="entry name" value="VARLMGL"/>
    <property type="match status" value="1"/>
</dbReference>
<gene>
    <name evidence="4" type="ORF">TEA_017868</name>
</gene>
<name>A0A4S4DZC0_CAMSN</name>